<dbReference type="InterPro" id="IPR050469">
    <property type="entry name" value="Diguanylate_Cyclase"/>
</dbReference>
<evidence type="ECO:0000256" key="1">
    <source>
        <dbReference type="ARBA" id="ARBA00012528"/>
    </source>
</evidence>
<accession>A0ABT6URF2</accession>
<dbReference type="NCBIfam" id="TIGR00254">
    <property type="entry name" value="GGDEF"/>
    <property type="match status" value="1"/>
</dbReference>
<dbReference type="InterPro" id="IPR043128">
    <property type="entry name" value="Rev_trsase/Diguanyl_cyclase"/>
</dbReference>
<comment type="caution">
    <text evidence="6">The sequence shown here is derived from an EMBL/GenBank/DDBJ whole genome shotgun (WGS) entry which is preliminary data.</text>
</comment>
<feature type="domain" description="GGDEF" evidence="5">
    <location>
        <begin position="217"/>
        <end position="349"/>
    </location>
</feature>
<protein>
    <recommendedName>
        <fullName evidence="1">diguanylate cyclase</fullName>
        <ecNumber evidence="1">2.7.7.65</ecNumber>
    </recommendedName>
</protein>
<feature type="region of interest" description="Disordered" evidence="3">
    <location>
        <begin position="354"/>
        <end position="408"/>
    </location>
</feature>
<reference evidence="6 7" key="1">
    <citation type="submission" date="2023-04" db="EMBL/GenBank/DDBJ databases">
        <authorList>
            <person name="Otstavnykh N."/>
            <person name="Seitkalieva A."/>
            <person name="Bystritskaya E."/>
        </authorList>
    </citation>
    <scope>NUCLEOTIDE SEQUENCE [LARGE SCALE GENOMIC DNA]</scope>
    <source>
        <strain evidence="6 7">NRIC 0815</strain>
    </source>
</reference>
<dbReference type="EMBL" id="JASCSA010000010">
    <property type="protein sequence ID" value="MDI5885241.1"/>
    <property type="molecule type" value="Genomic_DNA"/>
</dbReference>
<keyword evidence="4" id="KW-1133">Transmembrane helix</keyword>
<evidence type="ECO:0000313" key="6">
    <source>
        <dbReference type="EMBL" id="MDI5885241.1"/>
    </source>
</evidence>
<organism evidence="6 7">
    <name type="scientific">Cobetia amphilecti</name>
    <dbReference type="NCBI Taxonomy" id="1055104"/>
    <lineage>
        <taxon>Bacteria</taxon>
        <taxon>Pseudomonadati</taxon>
        <taxon>Pseudomonadota</taxon>
        <taxon>Gammaproteobacteria</taxon>
        <taxon>Oceanospirillales</taxon>
        <taxon>Halomonadaceae</taxon>
        <taxon>Cobetia</taxon>
    </lineage>
</organism>
<gene>
    <name evidence="6" type="ORF">QLT01_12850</name>
</gene>
<dbReference type="InterPro" id="IPR000160">
    <property type="entry name" value="GGDEF_dom"/>
</dbReference>
<feature type="compositionally biased region" description="Basic and acidic residues" evidence="3">
    <location>
        <begin position="376"/>
        <end position="398"/>
    </location>
</feature>
<dbReference type="RefSeq" id="WP_284727133.1">
    <property type="nucleotide sequence ID" value="NZ_JASCSA010000010.1"/>
</dbReference>
<dbReference type="Proteomes" id="UP001229025">
    <property type="component" value="Unassembled WGS sequence"/>
</dbReference>
<dbReference type="Gene3D" id="3.30.70.270">
    <property type="match status" value="1"/>
</dbReference>
<dbReference type="SMART" id="SM00267">
    <property type="entry name" value="GGDEF"/>
    <property type="match status" value="1"/>
</dbReference>
<dbReference type="SUPFAM" id="SSF55073">
    <property type="entry name" value="Nucleotide cyclase"/>
    <property type="match status" value="1"/>
</dbReference>
<dbReference type="InterPro" id="IPR029787">
    <property type="entry name" value="Nucleotide_cyclase"/>
</dbReference>
<feature type="transmembrane region" description="Helical" evidence="4">
    <location>
        <begin position="26"/>
        <end position="47"/>
    </location>
</feature>
<feature type="transmembrane region" description="Helical" evidence="4">
    <location>
        <begin position="53"/>
        <end position="71"/>
    </location>
</feature>
<evidence type="ECO:0000256" key="3">
    <source>
        <dbReference type="SAM" id="MobiDB-lite"/>
    </source>
</evidence>
<dbReference type="Pfam" id="PF00990">
    <property type="entry name" value="GGDEF"/>
    <property type="match status" value="1"/>
</dbReference>
<feature type="transmembrane region" description="Helical" evidence="4">
    <location>
        <begin position="129"/>
        <end position="146"/>
    </location>
</feature>
<comment type="catalytic activity">
    <reaction evidence="2">
        <text>2 GTP = 3',3'-c-di-GMP + 2 diphosphate</text>
        <dbReference type="Rhea" id="RHEA:24898"/>
        <dbReference type="ChEBI" id="CHEBI:33019"/>
        <dbReference type="ChEBI" id="CHEBI:37565"/>
        <dbReference type="ChEBI" id="CHEBI:58805"/>
        <dbReference type="EC" id="2.7.7.65"/>
    </reaction>
</comment>
<reference evidence="7" key="2">
    <citation type="submission" date="2023-07" db="EMBL/GenBank/DDBJ databases">
        <title>Genome-based characterization of strain KMM 296 and proposal for reclassification of Cobetia litoralis and Cobetia pacifica, and emended description of the species Cobetia amphilecti and Cobetia marina.</title>
        <authorList>
            <person name="Balabanova L."/>
            <person name="Nedashkovskaya O."/>
        </authorList>
    </citation>
    <scope>NUCLEOTIDE SEQUENCE [LARGE SCALE GENOMIC DNA]</scope>
    <source>
        <strain evidence="7">NRIC 0815</strain>
    </source>
</reference>
<name>A0ABT6URF2_9GAMM</name>
<feature type="transmembrane region" description="Helical" evidence="4">
    <location>
        <begin position="78"/>
        <end position="100"/>
    </location>
</feature>
<evidence type="ECO:0000256" key="4">
    <source>
        <dbReference type="SAM" id="Phobius"/>
    </source>
</evidence>
<evidence type="ECO:0000256" key="2">
    <source>
        <dbReference type="ARBA" id="ARBA00034247"/>
    </source>
</evidence>
<proteinExistence type="predicted"/>
<sequence length="408" mass="45500">MPRVISAWLRHEPRLLAVEHRRFYHAYLWVYLMLMGLFVVWVPFFTLFNESRLAFASGIMALVSVLGVMLHRAHQLTLGLALMMSALTLMAWLSVFCFGLSAGYEYYFFIVMAGIHLAPLAARVRVVTTLMLFMVAVSALMVSPVLHEGGVLSAWVLQSTNLFAVFLMMVTFLWRMLALTEHFERQYLKDASRDELTELLNRRQILRHAEDWWRDGVPCAVLMLDADNFKRVNDLHGHAVGDEVLRHLGRLLTATLRQGDRAGRVGGEEFLVLLPRIGRTEAISVAGRMRSLLAKSPPVFAGTPVPVTVSIGVAISHEVDSLDELMQLADRRLYHAKHNGRDQVVAGGEHEMTGLATADASPPPPGNDGGGLGKAEAVEEGARDKEDDRQEKQRHKDSSPFSRTPLVG</sequence>
<keyword evidence="7" id="KW-1185">Reference proteome</keyword>
<dbReference type="EC" id="2.7.7.65" evidence="1"/>
<dbReference type="PROSITE" id="PS50887">
    <property type="entry name" value="GGDEF"/>
    <property type="match status" value="1"/>
</dbReference>
<feature type="transmembrane region" description="Helical" evidence="4">
    <location>
        <begin position="152"/>
        <end position="174"/>
    </location>
</feature>
<dbReference type="CDD" id="cd01949">
    <property type="entry name" value="GGDEF"/>
    <property type="match status" value="1"/>
</dbReference>
<keyword evidence="4" id="KW-0472">Membrane</keyword>
<evidence type="ECO:0000259" key="5">
    <source>
        <dbReference type="PROSITE" id="PS50887"/>
    </source>
</evidence>
<keyword evidence="4" id="KW-0812">Transmembrane</keyword>
<dbReference type="PANTHER" id="PTHR45138">
    <property type="entry name" value="REGULATORY COMPONENTS OF SENSORY TRANSDUCTION SYSTEM"/>
    <property type="match status" value="1"/>
</dbReference>
<evidence type="ECO:0000313" key="7">
    <source>
        <dbReference type="Proteomes" id="UP001229025"/>
    </source>
</evidence>
<dbReference type="PANTHER" id="PTHR45138:SF9">
    <property type="entry name" value="DIGUANYLATE CYCLASE DGCM-RELATED"/>
    <property type="match status" value="1"/>
</dbReference>